<reference evidence="5 6" key="1">
    <citation type="submission" date="2021-01" db="EMBL/GenBank/DDBJ databases">
        <title>Roseomonas sp. nov, a bacterium isolated from an oil production mixture in Yumen Oilfield.</title>
        <authorList>
            <person name="Wu D."/>
        </authorList>
    </citation>
    <scope>NUCLEOTIDE SEQUENCE [LARGE SCALE GENOMIC DNA]</scope>
    <source>
        <strain evidence="5 6">ROY-5-3</strain>
    </source>
</reference>
<dbReference type="Pfam" id="PF00691">
    <property type="entry name" value="OmpA"/>
    <property type="match status" value="1"/>
</dbReference>
<dbReference type="PANTHER" id="PTHR30329">
    <property type="entry name" value="STATOR ELEMENT OF FLAGELLAR MOTOR COMPLEX"/>
    <property type="match status" value="1"/>
</dbReference>
<gene>
    <name evidence="5" type="ORF">JJQ90_08910</name>
</gene>
<dbReference type="EMBL" id="JAERQM010000002">
    <property type="protein sequence ID" value="MBU8543825.1"/>
    <property type="molecule type" value="Genomic_DNA"/>
</dbReference>
<comment type="caution">
    <text evidence="5">The sequence shown here is derived from an EMBL/GenBank/DDBJ whole genome shotgun (WGS) entry which is preliminary data.</text>
</comment>
<keyword evidence="6" id="KW-1185">Reference proteome</keyword>
<dbReference type="RefSeq" id="WP_216874478.1">
    <property type="nucleotide sequence ID" value="NZ_JAERQM010000002.1"/>
</dbReference>
<feature type="domain" description="OmpA-like" evidence="4">
    <location>
        <begin position="94"/>
        <end position="213"/>
    </location>
</feature>
<evidence type="ECO:0000256" key="1">
    <source>
        <dbReference type="PROSITE-ProRule" id="PRU00473"/>
    </source>
</evidence>
<dbReference type="PROSITE" id="PS51123">
    <property type="entry name" value="OMPA_2"/>
    <property type="match status" value="1"/>
</dbReference>
<name>A0ABS6H566_9PROT</name>
<evidence type="ECO:0000313" key="5">
    <source>
        <dbReference type="EMBL" id="MBU8543825.1"/>
    </source>
</evidence>
<feature type="region of interest" description="Disordered" evidence="2">
    <location>
        <begin position="44"/>
        <end position="80"/>
    </location>
</feature>
<dbReference type="Proteomes" id="UP000689967">
    <property type="component" value="Unassembled WGS sequence"/>
</dbReference>
<evidence type="ECO:0000256" key="2">
    <source>
        <dbReference type="SAM" id="MobiDB-lite"/>
    </source>
</evidence>
<organism evidence="5 6">
    <name type="scientific">Falsiroseomonas oleicola</name>
    <dbReference type="NCBI Taxonomy" id="2801474"/>
    <lineage>
        <taxon>Bacteria</taxon>
        <taxon>Pseudomonadati</taxon>
        <taxon>Pseudomonadota</taxon>
        <taxon>Alphaproteobacteria</taxon>
        <taxon>Acetobacterales</taxon>
        <taxon>Roseomonadaceae</taxon>
        <taxon>Falsiroseomonas</taxon>
    </lineage>
</organism>
<dbReference type="InterPro" id="IPR006665">
    <property type="entry name" value="OmpA-like"/>
</dbReference>
<protein>
    <submittedName>
        <fullName evidence="5">OmpA family protein</fullName>
    </submittedName>
</protein>
<keyword evidence="3" id="KW-0732">Signal</keyword>
<evidence type="ECO:0000259" key="4">
    <source>
        <dbReference type="PROSITE" id="PS51123"/>
    </source>
</evidence>
<dbReference type="InterPro" id="IPR050330">
    <property type="entry name" value="Bact_OuterMem_StrucFunc"/>
</dbReference>
<evidence type="ECO:0000256" key="3">
    <source>
        <dbReference type="SAM" id="SignalP"/>
    </source>
</evidence>
<proteinExistence type="predicted"/>
<dbReference type="CDD" id="cd07185">
    <property type="entry name" value="OmpA_C-like"/>
    <property type="match status" value="1"/>
</dbReference>
<feature type="chain" id="PRO_5047094703" evidence="3">
    <location>
        <begin position="27"/>
        <end position="213"/>
    </location>
</feature>
<dbReference type="PANTHER" id="PTHR30329:SF21">
    <property type="entry name" value="LIPOPROTEIN YIAD-RELATED"/>
    <property type="match status" value="1"/>
</dbReference>
<feature type="signal peptide" evidence="3">
    <location>
        <begin position="1"/>
        <end position="26"/>
    </location>
</feature>
<evidence type="ECO:0000313" key="6">
    <source>
        <dbReference type="Proteomes" id="UP000689967"/>
    </source>
</evidence>
<accession>A0ABS6H566</accession>
<sequence>MSMQSFRLAALALAGWTMLPPLPALAQTDPAALRLIEQLRPRAGDSTRGIRLPAPADATPPPRPVTSANVPAPQRPVPPPRPVIPAAAPATTTAPEGVAAASITVTFPSGSATLTPQAEARLAPLGSALSSPDLAPYRFRIEGHTDSVGDAAMNQALSERRAAAVRDHLIRRYGVSASRLESVGLGQTQLLVPTGDGVNEPRNRRVQVINLDG</sequence>
<keyword evidence="1" id="KW-0472">Membrane</keyword>